<evidence type="ECO:0000256" key="2">
    <source>
        <dbReference type="ARBA" id="ARBA00023125"/>
    </source>
</evidence>
<dbReference type="PANTHER" id="PTHR43537:SF51">
    <property type="entry name" value="HTH-TYPE TRANSCRIPTIONAL REGULATOR LGOR-RELATED"/>
    <property type="match status" value="1"/>
</dbReference>
<dbReference type="SMART" id="SM00895">
    <property type="entry name" value="FCD"/>
    <property type="match status" value="1"/>
</dbReference>
<comment type="caution">
    <text evidence="5">The sequence shown here is derived from an EMBL/GenBank/DDBJ whole genome shotgun (WGS) entry which is preliminary data.</text>
</comment>
<keyword evidence="2" id="KW-0238">DNA-binding</keyword>
<dbReference type="InterPro" id="IPR036390">
    <property type="entry name" value="WH_DNA-bd_sf"/>
</dbReference>
<dbReference type="RefSeq" id="WP_081134989.1">
    <property type="nucleotide sequence ID" value="NZ_MWUE01000003.1"/>
</dbReference>
<dbReference type="PANTHER" id="PTHR43537">
    <property type="entry name" value="TRANSCRIPTIONAL REGULATOR, GNTR FAMILY"/>
    <property type="match status" value="1"/>
</dbReference>
<feature type="domain" description="HTH gntR-type" evidence="4">
    <location>
        <begin position="4"/>
        <end position="71"/>
    </location>
</feature>
<dbReference type="SUPFAM" id="SSF46785">
    <property type="entry name" value="Winged helix' DNA-binding domain"/>
    <property type="match status" value="1"/>
</dbReference>
<evidence type="ECO:0000313" key="6">
    <source>
        <dbReference type="Proteomes" id="UP000192769"/>
    </source>
</evidence>
<dbReference type="GO" id="GO:0003700">
    <property type="term" value="F:DNA-binding transcription factor activity"/>
    <property type="evidence" value="ECO:0007669"/>
    <property type="project" value="InterPro"/>
</dbReference>
<dbReference type="PROSITE" id="PS50949">
    <property type="entry name" value="HTH_GNTR"/>
    <property type="match status" value="1"/>
</dbReference>
<dbReference type="SUPFAM" id="SSF48008">
    <property type="entry name" value="GntR ligand-binding domain-like"/>
    <property type="match status" value="1"/>
</dbReference>
<reference evidence="5 6" key="1">
    <citation type="submission" date="2017-02" db="EMBL/GenBank/DDBJ databases">
        <title>Whole genome shotgun sequence of Pantoea agglomerans strain AS1 isolated from a cycad, Zamia floridana in Central Florida, USA.</title>
        <authorList>
            <person name="Lata P."/>
            <person name="Govindarajan S."/>
            <person name="Qi F."/>
            <person name="Li J.-L."/>
            <person name="Maurya S.K."/>
            <person name="Sahoo M.K."/>
        </authorList>
    </citation>
    <scope>NUCLEOTIDE SEQUENCE [LARGE SCALE GENOMIC DNA]</scope>
    <source>
        <strain evidence="5 6">AS1</strain>
    </source>
</reference>
<evidence type="ECO:0000256" key="1">
    <source>
        <dbReference type="ARBA" id="ARBA00023015"/>
    </source>
</evidence>
<dbReference type="InterPro" id="IPR036388">
    <property type="entry name" value="WH-like_DNA-bd_sf"/>
</dbReference>
<gene>
    <name evidence="5" type="ORF">B2J69_01020</name>
</gene>
<keyword evidence="3" id="KW-0804">Transcription</keyword>
<proteinExistence type="predicted"/>
<protein>
    <submittedName>
        <fullName evidence="5">GntR family transcriptional regulator</fullName>
    </submittedName>
</protein>
<keyword evidence="6" id="KW-1185">Reference proteome</keyword>
<sequence length="297" mass="34345">MKISALTERLAQKIVGLIDTGKLVPGAHLSVPKLAETFDVSRSPVREALVYLEQKGVLQQKLNRGFFVREDYAPQQHDAPAPADGSDLPEYYQLAEDWLQDNIEAEVTELYLMKRYNLTKSQLSTLLARGISEGWVERKQGYGWRFLPVAKTKAALENIFSFRMVIEPMAILEPTFNAPQEKIDEIRRELEMLLDNGIERLSPKQLQLAGYRFHETVIGFSNNPFFEISLRNVNRMRMLMDYRIMDDRSRYYAEVNDHMRLLALIESGQRIEASYMMKQHLAVALENKKMRRISAEA</sequence>
<dbReference type="Gene3D" id="1.20.120.530">
    <property type="entry name" value="GntR ligand-binding domain-like"/>
    <property type="match status" value="1"/>
</dbReference>
<dbReference type="OrthoDB" id="7005926at2"/>
<dbReference type="Pfam" id="PF00392">
    <property type="entry name" value="GntR"/>
    <property type="match status" value="1"/>
</dbReference>
<dbReference type="Gene3D" id="1.10.10.10">
    <property type="entry name" value="Winged helix-like DNA-binding domain superfamily/Winged helix DNA-binding domain"/>
    <property type="match status" value="1"/>
</dbReference>
<evidence type="ECO:0000259" key="4">
    <source>
        <dbReference type="PROSITE" id="PS50949"/>
    </source>
</evidence>
<dbReference type="CDD" id="cd07377">
    <property type="entry name" value="WHTH_GntR"/>
    <property type="match status" value="1"/>
</dbReference>
<dbReference type="InterPro" id="IPR008920">
    <property type="entry name" value="TF_FadR/GntR_C"/>
</dbReference>
<evidence type="ECO:0000313" key="5">
    <source>
        <dbReference type="EMBL" id="OQP36184.1"/>
    </source>
</evidence>
<accession>A0A1V9DQZ6</accession>
<dbReference type="Pfam" id="PF07729">
    <property type="entry name" value="FCD"/>
    <property type="match status" value="1"/>
</dbReference>
<keyword evidence="1" id="KW-0805">Transcription regulation</keyword>
<dbReference type="GO" id="GO:0003677">
    <property type="term" value="F:DNA binding"/>
    <property type="evidence" value="ECO:0007669"/>
    <property type="project" value="UniProtKB-KW"/>
</dbReference>
<name>A0A1V9DQZ6_9GAMM</name>
<evidence type="ECO:0000256" key="3">
    <source>
        <dbReference type="ARBA" id="ARBA00023163"/>
    </source>
</evidence>
<dbReference type="EMBL" id="MWUE01000003">
    <property type="protein sequence ID" value="OQP36184.1"/>
    <property type="molecule type" value="Genomic_DNA"/>
</dbReference>
<dbReference type="InterPro" id="IPR000524">
    <property type="entry name" value="Tscrpt_reg_HTH_GntR"/>
</dbReference>
<organism evidence="5 6">
    <name type="scientific">Pantoea latae</name>
    <dbReference type="NCBI Taxonomy" id="1964541"/>
    <lineage>
        <taxon>Bacteria</taxon>
        <taxon>Pseudomonadati</taxon>
        <taxon>Pseudomonadota</taxon>
        <taxon>Gammaproteobacteria</taxon>
        <taxon>Enterobacterales</taxon>
        <taxon>Erwiniaceae</taxon>
        <taxon>Pantoea</taxon>
    </lineage>
</organism>
<dbReference type="SMART" id="SM00345">
    <property type="entry name" value="HTH_GNTR"/>
    <property type="match status" value="1"/>
</dbReference>
<dbReference type="InterPro" id="IPR011711">
    <property type="entry name" value="GntR_C"/>
</dbReference>
<dbReference type="AlphaFoldDB" id="A0A1V9DQZ6"/>
<dbReference type="Proteomes" id="UP000192769">
    <property type="component" value="Unassembled WGS sequence"/>
</dbReference>